<gene>
    <name evidence="6" type="ORF">ACFOZ7_16115</name>
</gene>
<feature type="domain" description="DUF8186" evidence="3">
    <location>
        <begin position="100"/>
        <end position="265"/>
    </location>
</feature>
<evidence type="ECO:0000259" key="5">
    <source>
        <dbReference type="Pfam" id="PF26591"/>
    </source>
</evidence>
<evidence type="ECO:0000313" key="6">
    <source>
        <dbReference type="EMBL" id="MFC4248434.1"/>
    </source>
</evidence>
<feature type="region of interest" description="Disordered" evidence="1">
    <location>
        <begin position="21"/>
        <end position="43"/>
    </location>
</feature>
<dbReference type="EMBL" id="JBHSDJ010000122">
    <property type="protein sequence ID" value="MFC4248434.1"/>
    <property type="molecule type" value="Genomic_DNA"/>
</dbReference>
<feature type="transmembrane region" description="Helical" evidence="2">
    <location>
        <begin position="546"/>
        <end position="568"/>
    </location>
</feature>
<dbReference type="Pfam" id="PF26590">
    <property type="entry name" value="DUF8186_M"/>
    <property type="match status" value="1"/>
</dbReference>
<organism evidence="6 7">
    <name type="scientific">Natribaculum luteum</name>
    <dbReference type="NCBI Taxonomy" id="1586232"/>
    <lineage>
        <taxon>Archaea</taxon>
        <taxon>Methanobacteriati</taxon>
        <taxon>Methanobacteriota</taxon>
        <taxon>Stenosarchaea group</taxon>
        <taxon>Halobacteria</taxon>
        <taxon>Halobacteriales</taxon>
        <taxon>Natrialbaceae</taxon>
        <taxon>Natribaculum</taxon>
    </lineage>
</organism>
<evidence type="ECO:0000256" key="2">
    <source>
        <dbReference type="SAM" id="Phobius"/>
    </source>
</evidence>
<dbReference type="Pfam" id="PF26589">
    <property type="entry name" value="DUF8186"/>
    <property type="match status" value="1"/>
</dbReference>
<dbReference type="InterPro" id="IPR058911">
    <property type="entry name" value="DUF8186_C"/>
</dbReference>
<sequence length="584" mass="64253">MRQLVHTLGVIVLVGGLVAASGTVSGDQPPRPGTDESELDENETATLWSKDADECLSDKEYYDHYGENRTDLHALANCTDISFAEPPETAEIWTEYDFESLEPGSSNTSVYPEHAETADSLAIADAHATIFAVQPSTIVHLNDDETPLYVAPDGELRGLIDYRVRVPDDDHSGNQTVEWSLLDHGIDEVRLEQDGEVLAEHEGQHTPTIEYALEGSGTSTLTLEADIEVDLARSITERVGNRTSTQNETRSTTLTVSSDLEVYVYDLTASIYAAEYPDDDAGVAIYQAQPWHGYVLTEDGDATVRGVWRYYTARDTAWDSLIQSSATDRKVVNSDALPVYVRAYPSETGPRADPILDGPDIDEVWGLESPPPNATLHENVEVDVVDDPYTRSYGLAIRYGEVDRDHLEVQGIVRDTTAELVEPDGGTEREIRESDLSVEILEQNESAATIEIELRDAETGDPIMLEQPFEDNPRSAPIGVEPRDGYVTIAGERVETNASGIATVTVTQPGIHTAEYHPGSWRTHDPAYVGETASVSWHPLTTASGWFTFFVDVLWLSIPFLVALYAGLKLGSFLHIPDEHNPRP</sequence>
<dbReference type="AlphaFoldDB" id="A0ABD5P2A9"/>
<reference evidence="6 7" key="1">
    <citation type="journal article" date="2014" name="Int. J. Syst. Evol. Microbiol.">
        <title>Complete genome sequence of Corynebacterium casei LMG S-19264T (=DSM 44701T), isolated from a smear-ripened cheese.</title>
        <authorList>
            <consortium name="US DOE Joint Genome Institute (JGI-PGF)"/>
            <person name="Walter F."/>
            <person name="Albersmeier A."/>
            <person name="Kalinowski J."/>
            <person name="Ruckert C."/>
        </authorList>
    </citation>
    <scope>NUCLEOTIDE SEQUENCE [LARGE SCALE GENOMIC DNA]</scope>
    <source>
        <strain evidence="6 7">IBRC-M 10912</strain>
    </source>
</reference>
<dbReference type="Pfam" id="PF26591">
    <property type="entry name" value="DUF8186_C"/>
    <property type="match status" value="1"/>
</dbReference>
<feature type="domain" description="DUF8186" evidence="5">
    <location>
        <begin position="431"/>
        <end position="535"/>
    </location>
</feature>
<dbReference type="RefSeq" id="WP_246972294.1">
    <property type="nucleotide sequence ID" value="NZ_CP095397.1"/>
</dbReference>
<dbReference type="InterPro" id="IPR058910">
    <property type="entry name" value="DUF8186_M"/>
</dbReference>
<keyword evidence="2" id="KW-0472">Membrane</keyword>
<dbReference type="GeneID" id="71852935"/>
<comment type="caution">
    <text evidence="6">The sequence shown here is derived from an EMBL/GenBank/DDBJ whole genome shotgun (WGS) entry which is preliminary data.</text>
</comment>
<name>A0ABD5P2A9_9EURY</name>
<protein>
    <submittedName>
        <fullName evidence="6">Uncharacterized protein</fullName>
    </submittedName>
</protein>
<evidence type="ECO:0000313" key="7">
    <source>
        <dbReference type="Proteomes" id="UP001595821"/>
    </source>
</evidence>
<feature type="domain" description="DUF8186" evidence="4">
    <location>
        <begin position="269"/>
        <end position="420"/>
    </location>
</feature>
<evidence type="ECO:0000256" key="1">
    <source>
        <dbReference type="SAM" id="MobiDB-lite"/>
    </source>
</evidence>
<dbReference type="Proteomes" id="UP001595821">
    <property type="component" value="Unassembled WGS sequence"/>
</dbReference>
<keyword evidence="2" id="KW-1133">Transmembrane helix</keyword>
<proteinExistence type="predicted"/>
<keyword evidence="2" id="KW-0812">Transmembrane</keyword>
<evidence type="ECO:0000259" key="3">
    <source>
        <dbReference type="Pfam" id="PF26589"/>
    </source>
</evidence>
<evidence type="ECO:0000259" key="4">
    <source>
        <dbReference type="Pfam" id="PF26590"/>
    </source>
</evidence>
<dbReference type="InterPro" id="IPR058499">
    <property type="entry name" value="DUF8186"/>
</dbReference>
<accession>A0ABD5P2A9</accession>